<dbReference type="EMBL" id="JBJQND010000011">
    <property type="protein sequence ID" value="KAL3862790.1"/>
    <property type="molecule type" value="Genomic_DNA"/>
</dbReference>
<dbReference type="Proteomes" id="UP001634394">
    <property type="component" value="Unassembled WGS sequence"/>
</dbReference>
<evidence type="ECO:0000313" key="5">
    <source>
        <dbReference type="EMBL" id="KAL3862791.1"/>
    </source>
</evidence>
<evidence type="ECO:0000256" key="2">
    <source>
        <dbReference type="SAM" id="Phobius"/>
    </source>
</evidence>
<evidence type="ECO:0000313" key="6">
    <source>
        <dbReference type="Proteomes" id="UP001634394"/>
    </source>
</evidence>
<reference evidence="5 6" key="1">
    <citation type="submission" date="2024-11" db="EMBL/GenBank/DDBJ databases">
        <title>Chromosome-level genome assembly of the freshwater bivalve Anodonta woodiana.</title>
        <authorList>
            <person name="Chen X."/>
        </authorList>
    </citation>
    <scope>NUCLEOTIDE SEQUENCE [LARGE SCALE GENOMIC DNA]</scope>
    <source>
        <strain evidence="5">MN2024</strain>
        <tissue evidence="5">Gills</tissue>
    </source>
</reference>
<dbReference type="AlphaFoldDB" id="A0ABD3VMG9"/>
<keyword evidence="6" id="KW-1185">Reference proteome</keyword>
<name>A0ABD3VMG9_SINWO</name>
<feature type="signal peptide" evidence="3">
    <location>
        <begin position="1"/>
        <end position="27"/>
    </location>
</feature>
<dbReference type="EMBL" id="JBJQND010000011">
    <property type="protein sequence ID" value="KAL3862791.1"/>
    <property type="molecule type" value="Genomic_DNA"/>
</dbReference>
<evidence type="ECO:0000256" key="1">
    <source>
        <dbReference type="SAM" id="MobiDB-lite"/>
    </source>
</evidence>
<dbReference type="EMBL" id="JBJQND010000011">
    <property type="protein sequence ID" value="KAL3862785.1"/>
    <property type="molecule type" value="Genomic_DNA"/>
</dbReference>
<evidence type="ECO:0000313" key="4">
    <source>
        <dbReference type="EMBL" id="KAL3862785.1"/>
    </source>
</evidence>
<keyword evidence="2" id="KW-0472">Membrane</keyword>
<proteinExistence type="predicted"/>
<dbReference type="EMBL" id="JBJQND010000011">
    <property type="protein sequence ID" value="KAL3862786.1"/>
    <property type="molecule type" value="Genomic_DNA"/>
</dbReference>
<keyword evidence="3" id="KW-0732">Signal</keyword>
<keyword evidence="2" id="KW-1133">Transmembrane helix</keyword>
<evidence type="ECO:0000256" key="3">
    <source>
        <dbReference type="SAM" id="SignalP"/>
    </source>
</evidence>
<protein>
    <submittedName>
        <fullName evidence="5">Uncharacterized protein</fullName>
    </submittedName>
</protein>
<feature type="chain" id="PRO_5044725128" evidence="3">
    <location>
        <begin position="28"/>
        <end position="408"/>
    </location>
</feature>
<gene>
    <name evidence="4" type="ORF">ACJMK2_008733</name>
    <name evidence="5" type="ORF">ACJMK2_008737</name>
</gene>
<organism evidence="5 6">
    <name type="scientific">Sinanodonta woodiana</name>
    <name type="common">Chinese pond mussel</name>
    <name type="synonym">Anodonta woodiana</name>
    <dbReference type="NCBI Taxonomy" id="1069815"/>
    <lineage>
        <taxon>Eukaryota</taxon>
        <taxon>Metazoa</taxon>
        <taxon>Spiralia</taxon>
        <taxon>Lophotrochozoa</taxon>
        <taxon>Mollusca</taxon>
        <taxon>Bivalvia</taxon>
        <taxon>Autobranchia</taxon>
        <taxon>Heteroconchia</taxon>
        <taxon>Palaeoheterodonta</taxon>
        <taxon>Unionida</taxon>
        <taxon>Unionoidea</taxon>
        <taxon>Unionidae</taxon>
        <taxon>Unioninae</taxon>
        <taxon>Sinanodonta</taxon>
    </lineage>
</organism>
<keyword evidence="2" id="KW-0812">Transmembrane</keyword>
<feature type="compositionally biased region" description="Low complexity" evidence="1">
    <location>
        <begin position="187"/>
        <end position="200"/>
    </location>
</feature>
<comment type="caution">
    <text evidence="5">The sequence shown here is derived from an EMBL/GenBank/DDBJ whole genome shotgun (WGS) entry which is preliminary data.</text>
</comment>
<feature type="region of interest" description="Disordered" evidence="1">
    <location>
        <begin position="167"/>
        <end position="206"/>
    </location>
</feature>
<accession>A0ABD3VMG9</accession>
<feature type="transmembrane region" description="Helical" evidence="2">
    <location>
        <begin position="238"/>
        <end position="261"/>
    </location>
</feature>
<sequence>MKYCDFKQVLKMFIVYFVLLKFDSVETAALNDCLPPQVFHSISGTNNGTCCIPVALPKGYSFKSCTRDGTNDTIEVCATKPVQLYQWDDTTTATEATCTPEMHCIDVENKMIENCDEHDQNCRKECVCNFTGGYCGTEYFHCIPFPVGCPRNKVQEDCSCRLTGLEPEKKSGKSDPGLPSPATPITSVSKRPSSPASGSSDKNLDHDQTADVGIMTEKDDNNNDTKSQAKQEESLSTGFIIVLTVVVIVVIGGLIFVFILLKDRFKRLWGKCKREQQDSAQPRPIQIVTPFSEDRNEEALSLQRLVTIPDDPAEQEITTQPLLPEGHPQEVNGAQANLLEVSVPEMNLSVDFPTLGNSLFDSHNSAVDQQEVCDASGRDQTHVKVANTSENLIEEEGHDSGALENSRL</sequence>